<evidence type="ECO:0000313" key="1">
    <source>
        <dbReference type="EMBL" id="MFD1202686.1"/>
    </source>
</evidence>
<comment type="caution">
    <text evidence="1">The sequence shown here is derived from an EMBL/GenBank/DDBJ whole genome shotgun (WGS) entry which is preliminary data.</text>
</comment>
<sequence length="83" mass="9091">MAKSSFSRVKLNLPGVNQMLREQQPLVDAVGEAIAGNAEGNYEYVANPHRFTARGHTQTADVETAVNDTKTHELLRAVGRSVR</sequence>
<gene>
    <name evidence="1" type="ORF">ACFQ3U_12365</name>
</gene>
<accession>A0ABW3TPL0</accession>
<dbReference type="Proteomes" id="UP001597181">
    <property type="component" value="Unassembled WGS sequence"/>
</dbReference>
<name>A0ABW3TPL0_9MICO</name>
<dbReference type="EMBL" id="JBHTLY010000005">
    <property type="protein sequence ID" value="MFD1202686.1"/>
    <property type="molecule type" value="Genomic_DNA"/>
</dbReference>
<organism evidence="1 2">
    <name type="scientific">Leucobacter albus</name>
    <dbReference type="NCBI Taxonomy" id="272210"/>
    <lineage>
        <taxon>Bacteria</taxon>
        <taxon>Bacillati</taxon>
        <taxon>Actinomycetota</taxon>
        <taxon>Actinomycetes</taxon>
        <taxon>Micrococcales</taxon>
        <taxon>Microbacteriaceae</taxon>
        <taxon>Leucobacter</taxon>
    </lineage>
</organism>
<keyword evidence="2" id="KW-1185">Reference proteome</keyword>
<proteinExistence type="predicted"/>
<protein>
    <submittedName>
        <fullName evidence="1">Uncharacterized protein</fullName>
    </submittedName>
</protein>
<dbReference type="RefSeq" id="WP_343960671.1">
    <property type="nucleotide sequence ID" value="NZ_BAAAKZ010000008.1"/>
</dbReference>
<reference evidence="2" key="1">
    <citation type="journal article" date="2019" name="Int. J. Syst. Evol. Microbiol.">
        <title>The Global Catalogue of Microorganisms (GCM) 10K type strain sequencing project: providing services to taxonomists for standard genome sequencing and annotation.</title>
        <authorList>
            <consortium name="The Broad Institute Genomics Platform"/>
            <consortium name="The Broad Institute Genome Sequencing Center for Infectious Disease"/>
            <person name="Wu L."/>
            <person name="Ma J."/>
        </authorList>
    </citation>
    <scope>NUCLEOTIDE SEQUENCE [LARGE SCALE GENOMIC DNA]</scope>
    <source>
        <strain evidence="2">CCUG 50213</strain>
    </source>
</reference>
<evidence type="ECO:0000313" key="2">
    <source>
        <dbReference type="Proteomes" id="UP001597181"/>
    </source>
</evidence>